<gene>
    <name evidence="1" type="ORF">SFRICE_021824</name>
</gene>
<protein>
    <submittedName>
        <fullName evidence="1">SFRICE_021824</fullName>
    </submittedName>
</protein>
<proteinExistence type="predicted"/>
<dbReference type="EMBL" id="ODYU01006543">
    <property type="protein sequence ID" value="SOQ48481.1"/>
    <property type="molecule type" value="Genomic_DNA"/>
</dbReference>
<organism evidence="1">
    <name type="scientific">Spodoptera frugiperda</name>
    <name type="common">Fall armyworm</name>
    <dbReference type="NCBI Taxonomy" id="7108"/>
    <lineage>
        <taxon>Eukaryota</taxon>
        <taxon>Metazoa</taxon>
        <taxon>Ecdysozoa</taxon>
        <taxon>Arthropoda</taxon>
        <taxon>Hexapoda</taxon>
        <taxon>Insecta</taxon>
        <taxon>Pterygota</taxon>
        <taxon>Neoptera</taxon>
        <taxon>Endopterygota</taxon>
        <taxon>Lepidoptera</taxon>
        <taxon>Glossata</taxon>
        <taxon>Ditrysia</taxon>
        <taxon>Noctuoidea</taxon>
        <taxon>Noctuidae</taxon>
        <taxon>Amphipyrinae</taxon>
        <taxon>Spodoptera</taxon>
    </lineage>
</organism>
<name>A0A2H1W5W5_SPOFR</name>
<dbReference type="AlphaFoldDB" id="A0A2H1W5W5"/>
<evidence type="ECO:0000313" key="1">
    <source>
        <dbReference type="EMBL" id="SOQ48481.1"/>
    </source>
</evidence>
<sequence length="320" mass="35940">MVFKSEIAGAIKNVENHSITSPALGETRGNVRLLLTKNHTVHTPAFRAGAPVNPLGSPQLRIFLRDSKSSIDFSRLGQDEIPLSLRLLLTKSHPVLTPAFRAGALMYRLMVSNRRRPWTLETSEALQELKGCWGIGDWEDWGRGTWVSGNLTHTTRHNASVFHVGFRWGRGITPVEPARSGEMNHPMTSPVFGEARGSVRLLLTKNHPVPTPAFRAGAPVNSLGSPQLRIRHQPYWAPSVHGVWNCAQYIAIGSPPYYMGLIAQMVKKYTSYFCAVSEISAFKQTNHENEKTLKQEYKKNLSSRDPTKYYEDLEHIRLAF</sequence>
<reference evidence="1" key="1">
    <citation type="submission" date="2016-07" db="EMBL/GenBank/DDBJ databases">
        <authorList>
            <person name="Bretaudeau A."/>
        </authorList>
    </citation>
    <scope>NUCLEOTIDE SEQUENCE</scope>
    <source>
        <strain evidence="1">Rice</strain>
        <tissue evidence="1">Whole body</tissue>
    </source>
</reference>
<accession>A0A2H1W5W5</accession>